<evidence type="ECO:0000313" key="2">
    <source>
        <dbReference type="EMBL" id="GFS79342.1"/>
    </source>
</evidence>
<protein>
    <submittedName>
        <fullName evidence="2">Uncharacterized protein</fullName>
    </submittedName>
</protein>
<dbReference type="Proteomes" id="UP000887013">
    <property type="component" value="Unassembled WGS sequence"/>
</dbReference>
<evidence type="ECO:0000256" key="1">
    <source>
        <dbReference type="SAM" id="MobiDB-lite"/>
    </source>
</evidence>
<feature type="region of interest" description="Disordered" evidence="1">
    <location>
        <begin position="68"/>
        <end position="184"/>
    </location>
</feature>
<sequence>MQTKKFALDKGAGSITKGNASIERRYPALVRGLLSSPYGVGSSALSRWAMKSILYRWKPIVMQRVHRKDRLHTKSESKRTPSRTEKRNFYRGSRQSSMCIERSRLSTPKVKASRTPSRTEKRNFFTGGSRQSSMCASKGGTLPMPRGSTSLSERDRQPNKGNSRVYSEYGGNAEKKTKDGVHIK</sequence>
<feature type="compositionally biased region" description="Basic and acidic residues" evidence="1">
    <location>
        <begin position="72"/>
        <end position="88"/>
    </location>
</feature>
<feature type="compositionally biased region" description="Polar residues" evidence="1">
    <location>
        <begin position="126"/>
        <end position="135"/>
    </location>
</feature>
<dbReference type="AlphaFoldDB" id="A0A8X6MUW6"/>
<organism evidence="2 3">
    <name type="scientific">Nephila pilipes</name>
    <name type="common">Giant wood spider</name>
    <name type="synonym">Nephila maculata</name>
    <dbReference type="NCBI Taxonomy" id="299642"/>
    <lineage>
        <taxon>Eukaryota</taxon>
        <taxon>Metazoa</taxon>
        <taxon>Ecdysozoa</taxon>
        <taxon>Arthropoda</taxon>
        <taxon>Chelicerata</taxon>
        <taxon>Arachnida</taxon>
        <taxon>Araneae</taxon>
        <taxon>Araneomorphae</taxon>
        <taxon>Entelegynae</taxon>
        <taxon>Araneoidea</taxon>
        <taxon>Nephilidae</taxon>
        <taxon>Nephila</taxon>
    </lineage>
</organism>
<accession>A0A8X6MUW6</accession>
<feature type="compositionally biased region" description="Basic and acidic residues" evidence="1">
    <location>
        <begin position="173"/>
        <end position="184"/>
    </location>
</feature>
<dbReference type="EMBL" id="BMAW01097387">
    <property type="protein sequence ID" value="GFS79342.1"/>
    <property type="molecule type" value="Genomic_DNA"/>
</dbReference>
<keyword evidence="3" id="KW-1185">Reference proteome</keyword>
<gene>
    <name evidence="2" type="ORF">NPIL_16511</name>
</gene>
<proteinExistence type="predicted"/>
<reference evidence="2" key="1">
    <citation type="submission" date="2020-08" db="EMBL/GenBank/DDBJ databases">
        <title>Multicomponent nature underlies the extraordinary mechanical properties of spider dragline silk.</title>
        <authorList>
            <person name="Kono N."/>
            <person name="Nakamura H."/>
            <person name="Mori M."/>
            <person name="Yoshida Y."/>
            <person name="Ohtoshi R."/>
            <person name="Malay A.D."/>
            <person name="Moran D.A.P."/>
            <person name="Tomita M."/>
            <person name="Numata K."/>
            <person name="Arakawa K."/>
        </authorList>
    </citation>
    <scope>NUCLEOTIDE SEQUENCE</scope>
</reference>
<evidence type="ECO:0000313" key="3">
    <source>
        <dbReference type="Proteomes" id="UP000887013"/>
    </source>
</evidence>
<name>A0A8X6MUW6_NEPPI</name>
<comment type="caution">
    <text evidence="2">The sequence shown here is derived from an EMBL/GenBank/DDBJ whole genome shotgun (WGS) entry which is preliminary data.</text>
</comment>